<gene>
    <name evidence="2" type="ORF">K469DRAFT_687879</name>
</gene>
<protein>
    <submittedName>
        <fullName evidence="2">Uncharacterized protein</fullName>
    </submittedName>
</protein>
<keyword evidence="3" id="KW-1185">Reference proteome</keyword>
<evidence type="ECO:0000313" key="2">
    <source>
        <dbReference type="EMBL" id="KAF2185551.1"/>
    </source>
</evidence>
<reference evidence="2" key="1">
    <citation type="journal article" date="2020" name="Stud. Mycol.">
        <title>101 Dothideomycetes genomes: a test case for predicting lifestyles and emergence of pathogens.</title>
        <authorList>
            <person name="Haridas S."/>
            <person name="Albert R."/>
            <person name="Binder M."/>
            <person name="Bloem J."/>
            <person name="Labutti K."/>
            <person name="Salamov A."/>
            <person name="Andreopoulos B."/>
            <person name="Baker S."/>
            <person name="Barry K."/>
            <person name="Bills G."/>
            <person name="Bluhm B."/>
            <person name="Cannon C."/>
            <person name="Castanera R."/>
            <person name="Culley D."/>
            <person name="Daum C."/>
            <person name="Ezra D."/>
            <person name="Gonzalez J."/>
            <person name="Henrissat B."/>
            <person name="Kuo A."/>
            <person name="Liang C."/>
            <person name="Lipzen A."/>
            <person name="Lutzoni F."/>
            <person name="Magnuson J."/>
            <person name="Mondo S."/>
            <person name="Nolan M."/>
            <person name="Ohm R."/>
            <person name="Pangilinan J."/>
            <person name="Park H.-J."/>
            <person name="Ramirez L."/>
            <person name="Alfaro M."/>
            <person name="Sun H."/>
            <person name="Tritt A."/>
            <person name="Yoshinaga Y."/>
            <person name="Zwiers L.-H."/>
            <person name="Turgeon B."/>
            <person name="Goodwin S."/>
            <person name="Spatafora J."/>
            <person name="Crous P."/>
            <person name="Grigoriev I."/>
        </authorList>
    </citation>
    <scope>NUCLEOTIDE SEQUENCE</scope>
    <source>
        <strain evidence="2">CBS 207.26</strain>
    </source>
</reference>
<dbReference type="OrthoDB" id="3800899at2759"/>
<sequence length="696" mass="76465">MSYHPAPTDGLGPTSKSAIDEAHQPITFEDLPDPINENGGSFNSNTPSLRADFQPCSTHNRTSIVGLRIQPISSTSSHHSAAESGGPWISRKSFRDDVAENLNPRSARTLACTFHKNETVSGRERSCRGINAANMSDITRHITQVHKKQVAFLKLCRTCQGYFIDQQEFEEFHGNEGRHCDNPRPNPRGKAVPAQWKALYNLLHPDADWVPSPYNGDNLHALPLEPSSLLSSTEIVDETRQQLASVNHGHSMSSRADPQQLQFDWQPNQGQEPLRFDSVTSGPTEIAPPELSALNEQLCVSSILGGDATKELSVAIKGNPCRESGMHFRTSDYTSRQVYYFTTQVMAKMGNLIPKENQRSAKHILAGEFLRHINSLASSVERPSSINIPKSQLQEPSPPYAHGIPIPPAFYQPVGLDVGTSLYGNTMSLLQSQSQAHLNAYYMGQCWPNIGKSVRHSHNVDLGPWCSWLSPGFSTVSPDQSIPHCSTEPSQSQFKSLSTNTVTKFVPESHRVEDEVDEMFGHSSAEYTEGYSVDEYSGPHPLSGSSIPDSAGNADNPSVKSYGTQFGQSSSAVLLTSEPRMQRGGGGSGYCQIPESLPLYYCPRPNPTAACLSVDYGLASLTRCLTLDDNNGRYHEGEWVRVNIGQRHGECRPHRDGRIPSLLSHKLAPPRVRGPSRPATGHLLLPVSLLIPRKRV</sequence>
<organism evidence="2 3">
    <name type="scientific">Zopfia rhizophila CBS 207.26</name>
    <dbReference type="NCBI Taxonomy" id="1314779"/>
    <lineage>
        <taxon>Eukaryota</taxon>
        <taxon>Fungi</taxon>
        <taxon>Dikarya</taxon>
        <taxon>Ascomycota</taxon>
        <taxon>Pezizomycotina</taxon>
        <taxon>Dothideomycetes</taxon>
        <taxon>Dothideomycetes incertae sedis</taxon>
        <taxon>Zopfiaceae</taxon>
        <taxon>Zopfia</taxon>
    </lineage>
</organism>
<evidence type="ECO:0000256" key="1">
    <source>
        <dbReference type="SAM" id="MobiDB-lite"/>
    </source>
</evidence>
<dbReference type="EMBL" id="ML994633">
    <property type="protein sequence ID" value="KAF2185551.1"/>
    <property type="molecule type" value="Genomic_DNA"/>
</dbReference>
<proteinExistence type="predicted"/>
<dbReference type="Proteomes" id="UP000800200">
    <property type="component" value="Unassembled WGS sequence"/>
</dbReference>
<evidence type="ECO:0000313" key="3">
    <source>
        <dbReference type="Proteomes" id="UP000800200"/>
    </source>
</evidence>
<name>A0A6A6E0T8_9PEZI</name>
<feature type="compositionally biased region" description="Polar residues" evidence="1">
    <location>
        <begin position="543"/>
        <end position="558"/>
    </location>
</feature>
<accession>A0A6A6E0T8</accession>
<dbReference type="AlphaFoldDB" id="A0A6A6E0T8"/>
<feature type="region of interest" description="Disordered" evidence="1">
    <location>
        <begin position="531"/>
        <end position="558"/>
    </location>
</feature>